<dbReference type="Proteomes" id="UP000070700">
    <property type="component" value="Unassembled WGS sequence"/>
</dbReference>
<proteinExistence type="predicted"/>
<evidence type="ECO:0000313" key="3">
    <source>
        <dbReference type="Proteomes" id="UP000070700"/>
    </source>
</evidence>
<dbReference type="OrthoDB" id="5351126at2759"/>
<dbReference type="EMBL" id="KQ947427">
    <property type="protein sequence ID" value="KUJ11155.1"/>
    <property type="molecule type" value="Genomic_DNA"/>
</dbReference>
<dbReference type="AlphaFoldDB" id="A0A194WT70"/>
<evidence type="ECO:0000313" key="2">
    <source>
        <dbReference type="EMBL" id="KUJ11155.1"/>
    </source>
</evidence>
<gene>
    <name evidence="2" type="ORF">LY89DRAFT_238592</name>
</gene>
<feature type="compositionally biased region" description="Basic and acidic residues" evidence="1">
    <location>
        <begin position="256"/>
        <end position="267"/>
    </location>
</feature>
<dbReference type="GeneID" id="28815803"/>
<organism evidence="2 3">
    <name type="scientific">Mollisia scopiformis</name>
    <name type="common">Conifer needle endophyte fungus</name>
    <name type="synonym">Phialocephala scopiformis</name>
    <dbReference type="NCBI Taxonomy" id="149040"/>
    <lineage>
        <taxon>Eukaryota</taxon>
        <taxon>Fungi</taxon>
        <taxon>Dikarya</taxon>
        <taxon>Ascomycota</taxon>
        <taxon>Pezizomycotina</taxon>
        <taxon>Leotiomycetes</taxon>
        <taxon>Helotiales</taxon>
        <taxon>Mollisiaceae</taxon>
        <taxon>Mollisia</taxon>
    </lineage>
</organism>
<feature type="region of interest" description="Disordered" evidence="1">
    <location>
        <begin position="253"/>
        <end position="283"/>
    </location>
</feature>
<evidence type="ECO:0008006" key="4">
    <source>
        <dbReference type="Google" id="ProtNLM"/>
    </source>
</evidence>
<sequence>MKENHESGRFPLPSLPGIPTEILEIIAEYLPQQALHALMLTNSAFIEVAVVQMYEEPYFASTYRFAQFVHLVSRNEHLALLVRSLDISYITQPDDSVCEPGAGWREFSYRHKDMYPVTPPGFWPWKKQKPLVTHETLRTLGTQRTKSSHPPLSPLLGPSSRRNVPIGTMCHVLAACRRLKKVDLSELAIVSDAIFLSKELSRNDRRFEYGQFMTRFPTSDNPCLSSFSGPPESPSMHPWFVPASEVESQLLPPFSESDKKRGSRDDPYLPLTTNLKSTPSSCPSPMHVFETDIDNAERRKMAGKVWIYGDEIVSWLATLPELEELRLRGTMWINNTRTRRLVSDLVRPGDKLGGEKKTAAKGLQFLDLSHSGYVMCQREAWFGSREHVEEIVHKAYGK</sequence>
<dbReference type="InParanoid" id="A0A194WT70"/>
<keyword evidence="3" id="KW-1185">Reference proteome</keyword>
<reference evidence="2 3" key="1">
    <citation type="submission" date="2015-10" db="EMBL/GenBank/DDBJ databases">
        <title>Full genome of DAOMC 229536 Phialocephala scopiformis, a fungal endophyte of spruce producing the potent anti-insectan compound rugulosin.</title>
        <authorList>
            <consortium name="DOE Joint Genome Institute"/>
            <person name="Walker A.K."/>
            <person name="Frasz S.L."/>
            <person name="Seifert K.A."/>
            <person name="Miller J.D."/>
            <person name="Mondo S.J."/>
            <person name="Labutti K."/>
            <person name="Lipzen A."/>
            <person name="Dockter R."/>
            <person name="Kennedy M."/>
            <person name="Grigoriev I.V."/>
            <person name="Spatafora J.W."/>
        </authorList>
    </citation>
    <scope>NUCLEOTIDE SEQUENCE [LARGE SCALE GENOMIC DNA]</scope>
    <source>
        <strain evidence="2 3">CBS 120377</strain>
    </source>
</reference>
<dbReference type="KEGG" id="psco:LY89DRAFT_238592"/>
<dbReference type="RefSeq" id="XP_018065510.1">
    <property type="nucleotide sequence ID" value="XM_018206077.1"/>
</dbReference>
<accession>A0A194WT70</accession>
<protein>
    <recommendedName>
        <fullName evidence="4">F-box domain-containing protein</fullName>
    </recommendedName>
</protein>
<evidence type="ECO:0000256" key="1">
    <source>
        <dbReference type="SAM" id="MobiDB-lite"/>
    </source>
</evidence>
<feature type="compositionally biased region" description="Polar residues" evidence="1">
    <location>
        <begin position="271"/>
        <end position="283"/>
    </location>
</feature>
<name>A0A194WT70_MOLSC</name>